<evidence type="ECO:0000313" key="13">
    <source>
        <dbReference type="EMBL" id="MDQ0164298.1"/>
    </source>
</evidence>
<evidence type="ECO:0000256" key="1">
    <source>
        <dbReference type="ARBA" id="ARBA00022490"/>
    </source>
</evidence>
<accession>A0ABT9VTK2</accession>
<feature type="domain" description="Methionyl/Valyl/Leucyl/Isoleucyl-tRNA synthetase anticodon-binding" evidence="11">
    <location>
        <begin position="618"/>
        <end position="765"/>
    </location>
</feature>
<dbReference type="PANTHER" id="PTHR11946">
    <property type="entry name" value="VALYL-TRNA SYNTHETASES"/>
    <property type="match status" value="1"/>
</dbReference>
<dbReference type="InterPro" id="IPR014729">
    <property type="entry name" value="Rossmann-like_a/b/a_fold"/>
</dbReference>
<comment type="caution">
    <text evidence="13">The sequence shown here is derived from an EMBL/GenBank/DDBJ whole genome shotgun (WGS) entry which is preliminary data.</text>
</comment>
<dbReference type="NCBIfam" id="NF004349">
    <property type="entry name" value="PRK05729.1"/>
    <property type="match status" value="1"/>
</dbReference>
<gene>
    <name evidence="9" type="primary">valS</name>
    <name evidence="13" type="ORF">J2S11_000197</name>
</gene>
<dbReference type="Pfam" id="PF00133">
    <property type="entry name" value="tRNA-synt_1"/>
    <property type="match status" value="1"/>
</dbReference>
<reference evidence="13 14" key="1">
    <citation type="submission" date="2023-07" db="EMBL/GenBank/DDBJ databases">
        <title>Genomic Encyclopedia of Type Strains, Phase IV (KMG-IV): sequencing the most valuable type-strain genomes for metagenomic binning, comparative biology and taxonomic classification.</title>
        <authorList>
            <person name="Goeker M."/>
        </authorList>
    </citation>
    <scope>NUCLEOTIDE SEQUENCE [LARGE SCALE GENOMIC DNA]</scope>
    <source>
        <strain evidence="13 14">DSM 12751</strain>
    </source>
</reference>
<dbReference type="EMBL" id="JAUSTY010000001">
    <property type="protein sequence ID" value="MDQ0164298.1"/>
    <property type="molecule type" value="Genomic_DNA"/>
</dbReference>
<keyword evidence="4 9" id="KW-0067">ATP-binding</keyword>
<comment type="catalytic activity">
    <reaction evidence="8 9">
        <text>tRNA(Val) + L-valine + ATP = L-valyl-tRNA(Val) + AMP + diphosphate</text>
        <dbReference type="Rhea" id="RHEA:10704"/>
        <dbReference type="Rhea" id="RHEA-COMP:9672"/>
        <dbReference type="Rhea" id="RHEA-COMP:9708"/>
        <dbReference type="ChEBI" id="CHEBI:30616"/>
        <dbReference type="ChEBI" id="CHEBI:33019"/>
        <dbReference type="ChEBI" id="CHEBI:57762"/>
        <dbReference type="ChEBI" id="CHEBI:78442"/>
        <dbReference type="ChEBI" id="CHEBI:78537"/>
        <dbReference type="ChEBI" id="CHEBI:456215"/>
        <dbReference type="EC" id="6.1.1.9"/>
    </reaction>
</comment>
<evidence type="ECO:0000259" key="12">
    <source>
        <dbReference type="Pfam" id="PF10458"/>
    </source>
</evidence>
<dbReference type="Gene3D" id="1.10.730.10">
    <property type="entry name" value="Isoleucyl-tRNA Synthetase, Domain 1"/>
    <property type="match status" value="1"/>
</dbReference>
<feature type="short sequence motif" description="'KMSKS' region" evidence="9">
    <location>
        <begin position="535"/>
        <end position="539"/>
    </location>
</feature>
<dbReference type="PRINTS" id="PR00986">
    <property type="entry name" value="TRNASYNTHVAL"/>
</dbReference>
<feature type="binding site" evidence="9">
    <location>
        <position position="538"/>
    </location>
    <ligand>
        <name>ATP</name>
        <dbReference type="ChEBI" id="CHEBI:30616"/>
    </ligand>
</feature>
<dbReference type="PANTHER" id="PTHR11946:SF93">
    <property type="entry name" value="VALINE--TRNA LIGASE, CHLOROPLASTIC_MITOCHONDRIAL 2"/>
    <property type="match status" value="1"/>
</dbReference>
<dbReference type="SUPFAM" id="SSF50677">
    <property type="entry name" value="ValRS/IleRS/LeuRS editing domain"/>
    <property type="match status" value="1"/>
</dbReference>
<dbReference type="Gene3D" id="1.10.287.380">
    <property type="entry name" value="Valyl-tRNA synthetase, C-terminal domain"/>
    <property type="match status" value="1"/>
</dbReference>
<dbReference type="Pfam" id="PF08264">
    <property type="entry name" value="Anticodon_1"/>
    <property type="match status" value="1"/>
</dbReference>
<protein>
    <recommendedName>
        <fullName evidence="9">Valine--tRNA ligase</fullName>
        <ecNumber evidence="9">6.1.1.9</ecNumber>
    </recommendedName>
    <alternativeName>
        <fullName evidence="9">Valyl-tRNA synthetase</fullName>
        <shortName evidence="9">ValRS</shortName>
    </alternativeName>
</protein>
<feature type="short sequence motif" description="'HIGH' region" evidence="9">
    <location>
        <begin position="52"/>
        <end position="62"/>
    </location>
</feature>
<comment type="subcellular location">
    <subcellularLocation>
        <location evidence="9">Cytoplasm</location>
    </subcellularLocation>
</comment>
<comment type="function">
    <text evidence="9">Catalyzes the attachment of valine to tRNA(Val). As ValRS can inadvertently accommodate and process structurally similar amino acids such as threonine, to avoid such errors, it has a 'posttransfer' editing activity that hydrolyzes mischarged Thr-tRNA(Val) in a tRNA-dependent manner.</text>
</comment>
<keyword evidence="14" id="KW-1185">Reference proteome</keyword>
<comment type="similarity">
    <text evidence="9">Belongs to the class-I aminoacyl-tRNA synthetase family. ValS type 1 subfamily.</text>
</comment>
<proteinExistence type="inferred from homology"/>
<feature type="domain" description="Aminoacyl-tRNA synthetase class Ia" evidence="10">
    <location>
        <begin position="23"/>
        <end position="574"/>
    </location>
</feature>
<dbReference type="CDD" id="cd07962">
    <property type="entry name" value="Anticodon_Ia_Val"/>
    <property type="match status" value="1"/>
</dbReference>
<keyword evidence="3 9" id="KW-0547">Nucleotide-binding</keyword>
<dbReference type="EC" id="6.1.1.9" evidence="9"/>
<comment type="domain">
    <text evidence="9">The C-terminal coiled-coil domain is crucial for aminoacylation activity.</text>
</comment>
<dbReference type="SUPFAM" id="SSF52374">
    <property type="entry name" value="Nucleotidylyl transferase"/>
    <property type="match status" value="1"/>
</dbReference>
<evidence type="ECO:0000256" key="6">
    <source>
        <dbReference type="ARBA" id="ARBA00023054"/>
    </source>
</evidence>
<dbReference type="Proteomes" id="UP001235840">
    <property type="component" value="Unassembled WGS sequence"/>
</dbReference>
<dbReference type="InterPro" id="IPR013155">
    <property type="entry name" value="M/V/L/I-tRNA-synth_anticd-bd"/>
</dbReference>
<evidence type="ECO:0000256" key="4">
    <source>
        <dbReference type="ARBA" id="ARBA00022840"/>
    </source>
</evidence>
<evidence type="ECO:0000256" key="5">
    <source>
        <dbReference type="ARBA" id="ARBA00022917"/>
    </source>
</evidence>
<dbReference type="InterPro" id="IPR002300">
    <property type="entry name" value="aa-tRNA-synth_Ia"/>
</dbReference>
<dbReference type="NCBIfam" id="TIGR00422">
    <property type="entry name" value="valS"/>
    <property type="match status" value="1"/>
</dbReference>
<evidence type="ECO:0000256" key="9">
    <source>
        <dbReference type="HAMAP-Rule" id="MF_02004"/>
    </source>
</evidence>
<feature type="domain" description="Valyl-tRNA synthetase tRNA-binding arm" evidence="12">
    <location>
        <begin position="824"/>
        <end position="889"/>
    </location>
</feature>
<keyword evidence="7 9" id="KW-0030">Aminoacyl-tRNA synthetase</keyword>
<evidence type="ECO:0000313" key="14">
    <source>
        <dbReference type="Proteomes" id="UP001235840"/>
    </source>
</evidence>
<evidence type="ECO:0000256" key="8">
    <source>
        <dbReference type="ARBA" id="ARBA00047552"/>
    </source>
</evidence>
<dbReference type="SUPFAM" id="SSF47323">
    <property type="entry name" value="Anticodon-binding domain of a subclass of class I aminoacyl-tRNA synthetases"/>
    <property type="match status" value="1"/>
</dbReference>
<dbReference type="SUPFAM" id="SSF46589">
    <property type="entry name" value="tRNA-binding arm"/>
    <property type="match status" value="1"/>
</dbReference>
<dbReference type="Gene3D" id="3.40.50.620">
    <property type="entry name" value="HUPs"/>
    <property type="match status" value="2"/>
</dbReference>
<evidence type="ECO:0000259" key="11">
    <source>
        <dbReference type="Pfam" id="PF08264"/>
    </source>
</evidence>
<dbReference type="InterPro" id="IPR010978">
    <property type="entry name" value="tRNA-bd_arm"/>
</dbReference>
<keyword evidence="1 9" id="KW-0963">Cytoplasm</keyword>
<keyword evidence="6 9" id="KW-0175">Coiled coil</keyword>
<evidence type="ECO:0000256" key="3">
    <source>
        <dbReference type="ARBA" id="ARBA00022741"/>
    </source>
</evidence>
<feature type="coiled-coil region" evidence="9">
    <location>
        <begin position="822"/>
        <end position="884"/>
    </location>
</feature>
<dbReference type="InterPro" id="IPR033705">
    <property type="entry name" value="Anticodon_Ia_Val"/>
</dbReference>
<dbReference type="Pfam" id="PF10458">
    <property type="entry name" value="Val_tRNA-synt_C"/>
    <property type="match status" value="1"/>
</dbReference>
<keyword evidence="2 9" id="KW-0436">Ligase</keyword>
<evidence type="ECO:0000256" key="7">
    <source>
        <dbReference type="ARBA" id="ARBA00023146"/>
    </source>
</evidence>
<dbReference type="RefSeq" id="WP_307389701.1">
    <property type="nucleotide sequence ID" value="NZ_BAAADK010000009.1"/>
</dbReference>
<dbReference type="InterPro" id="IPR002303">
    <property type="entry name" value="Valyl-tRNA_ligase"/>
</dbReference>
<dbReference type="InterPro" id="IPR009008">
    <property type="entry name" value="Val/Leu/Ile-tRNA-synth_edit"/>
</dbReference>
<name>A0ABT9VTK2_9BACI</name>
<dbReference type="InterPro" id="IPR019499">
    <property type="entry name" value="Val-tRNA_synth_tRNA-bd"/>
</dbReference>
<comment type="domain">
    <text evidence="9">ValRS has two distinct active sites: one for aminoacylation and one for editing. The misactivated threonine is translocated from the active site to the editing site.</text>
</comment>
<evidence type="ECO:0000259" key="10">
    <source>
        <dbReference type="Pfam" id="PF00133"/>
    </source>
</evidence>
<dbReference type="CDD" id="cd00817">
    <property type="entry name" value="ValRS_core"/>
    <property type="match status" value="1"/>
</dbReference>
<dbReference type="InterPro" id="IPR037118">
    <property type="entry name" value="Val-tRNA_synth_C_sf"/>
</dbReference>
<dbReference type="InterPro" id="IPR009080">
    <property type="entry name" value="tRNAsynth_Ia_anticodon-bd"/>
</dbReference>
<dbReference type="GO" id="GO:0004832">
    <property type="term" value="F:valine-tRNA ligase activity"/>
    <property type="evidence" value="ECO:0007669"/>
    <property type="project" value="UniProtKB-EC"/>
</dbReference>
<keyword evidence="5 9" id="KW-0648">Protein biosynthesis</keyword>
<comment type="subunit">
    <text evidence="9">Monomer.</text>
</comment>
<dbReference type="PROSITE" id="PS00178">
    <property type="entry name" value="AA_TRNA_LIGASE_I"/>
    <property type="match status" value="1"/>
</dbReference>
<evidence type="ECO:0000256" key="2">
    <source>
        <dbReference type="ARBA" id="ARBA00022598"/>
    </source>
</evidence>
<organism evidence="13 14">
    <name type="scientific">Caldalkalibacillus horti</name>
    <dbReference type="NCBI Taxonomy" id="77523"/>
    <lineage>
        <taxon>Bacteria</taxon>
        <taxon>Bacillati</taxon>
        <taxon>Bacillota</taxon>
        <taxon>Bacilli</taxon>
        <taxon>Bacillales</taxon>
        <taxon>Bacillaceae</taxon>
        <taxon>Caldalkalibacillus</taxon>
    </lineage>
</organism>
<sequence length="890" mass="102717">MSENVKDELAMPTKYDPSTAEAKWYQYWLEGGFFKPADDPQKEPYTIVIPPPNVTGRLHLGHAWDGTLQDILIRMKRMQGFDALWLPGMDHAGIATQARVEAKLKEEGKSRYDLGREGFVEQVWDWKEEYATAIREQWYKLGLSVDYSRERFTLDEHLSQAVKEVFIKLYEKGLIYRGKYIINWDPQTKTALSDIEVEYKEVQGALYHLKYPLADGTGHIEVATTRPETMLGDTAVAVHPQDERYQNMIGKKVILPITNREIEIIADEYVDREFGSGAVKITPAHDPNDFEIGNRHQLEQILVMDEGGKMNENAAGYQGLDRFECRKQIIKDLQEQGVLFKIEEHMHSVGHSERSGAVVEPYLSTQWFVKMKPLAEKAIELQKGEGKVQFVPDRFEKTYLHWIENIRDWCISRQLWWGHRIPAWYTENGDVIVARDEAEAKKIAQEKYGTTDLTQDHDVLDTWFSSGLWPFSTMGWPEDSADYKRYYPTDALVTGYDIIYFWVARMIFTALEFTDQRPFKDVLIHGLIRDSEGRKMSKSLGNGVDPMDVIEQYGADALRFMLATGSSPGHDLRFHWEKVEQTRNFANKIWNASRFALMNLSGFTYEDIDISGELSTANRWILHRLNETVKDVTRLAEVYEFGEVGRVLYNFIWDDLCDWYIEMAKIPLYGEDAASKKETQSVLTYTLDQTLRLLHPFMPFLTEEIWQHLPHEGVSLTVAAWPKENQAFVQPEALKEMELLTSVIRAVRNIRAEVNVPLGKPIELLIKATNEDSLTYLNRSQSVISRLTNPEKLEISQDLPVPDKAMSAIVKGAEIYLPLTGLIDIDKEIERLEKEAKKLDGEVERIEKKLSNQGFVAKAPAHVVEEEKSKQQDYQEKREQVRARILELKQ</sequence>
<dbReference type="InterPro" id="IPR001412">
    <property type="entry name" value="aa-tRNA-synth_I_CS"/>
</dbReference>
<dbReference type="HAMAP" id="MF_02004">
    <property type="entry name" value="Val_tRNA_synth_type1"/>
    <property type="match status" value="1"/>
</dbReference>